<dbReference type="AlphaFoldDB" id="A0AAW2CBL9"/>
<dbReference type="EMBL" id="JAZDWU010000008">
    <property type="protein sequence ID" value="KAK9995186.1"/>
    <property type="molecule type" value="Genomic_DNA"/>
</dbReference>
<proteinExistence type="predicted"/>
<name>A0AAW2CBL9_9ROSI</name>
<organism evidence="1 2">
    <name type="scientific">Lithocarpus litseifolius</name>
    <dbReference type="NCBI Taxonomy" id="425828"/>
    <lineage>
        <taxon>Eukaryota</taxon>
        <taxon>Viridiplantae</taxon>
        <taxon>Streptophyta</taxon>
        <taxon>Embryophyta</taxon>
        <taxon>Tracheophyta</taxon>
        <taxon>Spermatophyta</taxon>
        <taxon>Magnoliopsida</taxon>
        <taxon>eudicotyledons</taxon>
        <taxon>Gunneridae</taxon>
        <taxon>Pentapetalae</taxon>
        <taxon>rosids</taxon>
        <taxon>fabids</taxon>
        <taxon>Fagales</taxon>
        <taxon>Fagaceae</taxon>
        <taxon>Lithocarpus</taxon>
    </lineage>
</organism>
<accession>A0AAW2CBL9</accession>
<gene>
    <name evidence="1" type="ORF">SO802_024889</name>
</gene>
<keyword evidence="2" id="KW-1185">Reference proteome</keyword>
<dbReference type="Proteomes" id="UP001459277">
    <property type="component" value="Unassembled WGS sequence"/>
</dbReference>
<evidence type="ECO:0000313" key="2">
    <source>
        <dbReference type="Proteomes" id="UP001459277"/>
    </source>
</evidence>
<comment type="caution">
    <text evidence="1">The sequence shown here is derived from an EMBL/GenBank/DDBJ whole genome shotgun (WGS) entry which is preliminary data.</text>
</comment>
<evidence type="ECO:0000313" key="1">
    <source>
        <dbReference type="EMBL" id="KAK9995186.1"/>
    </source>
</evidence>
<sequence length="99" mass="10857">MVFKKTRKDKGKKQTVLIVEEDDIAANGPSGDATSNFTKKVENGSSVAKSSKASKVPAKNQTVLTKGETLVVEEIEDQDFLVKELEDQDIGHLVFNSYI</sequence>
<reference evidence="1 2" key="1">
    <citation type="submission" date="2024-01" db="EMBL/GenBank/DDBJ databases">
        <title>A telomere-to-telomere, gap-free genome of sweet tea (Lithocarpus litseifolius).</title>
        <authorList>
            <person name="Zhou J."/>
        </authorList>
    </citation>
    <scope>NUCLEOTIDE SEQUENCE [LARGE SCALE GENOMIC DNA]</scope>
    <source>
        <strain evidence="1">Zhou-2022a</strain>
        <tissue evidence="1">Leaf</tissue>
    </source>
</reference>
<protein>
    <submittedName>
        <fullName evidence="1">Uncharacterized protein</fullName>
    </submittedName>
</protein>